<sequence>DLSFEPSPAPSSDDTESQTESRGPTEWSTPPRNIDGWSARPPAGPLAQVSFHGHRCSLSLFSNANCSVQGAHVVAHASDLRVTAGFEKFMVIPSGKLNLDRRSNRVFLDANLHIAYDHGKWAFIPLYEDLSRMNFALRRLQLQPAPGETEPPSRNSEGFTPHEEVFPRKYRDFHIVPFSTWGNEIPITRKVHVDQKECRVYLPPWTNPDDTPALPKATLHCSPYFITYKAYLALKQPGVHAPLYPREVDLVIKNGKLM</sequence>
<feature type="region of interest" description="Disordered" evidence="1">
    <location>
        <begin position="1"/>
        <end position="39"/>
    </location>
</feature>
<dbReference type="InterPro" id="IPR003615">
    <property type="entry name" value="HNH_nuc"/>
</dbReference>
<dbReference type="OrthoDB" id="3045068at2759"/>
<name>A0A550CFJ9_9AGAR</name>
<comment type="caution">
    <text evidence="3">The sequence shown here is derived from an EMBL/GenBank/DDBJ whole genome shotgun (WGS) entry which is preliminary data.</text>
</comment>
<organism evidence="3 4">
    <name type="scientific">Schizophyllum amplum</name>
    <dbReference type="NCBI Taxonomy" id="97359"/>
    <lineage>
        <taxon>Eukaryota</taxon>
        <taxon>Fungi</taxon>
        <taxon>Dikarya</taxon>
        <taxon>Basidiomycota</taxon>
        <taxon>Agaricomycotina</taxon>
        <taxon>Agaricomycetes</taxon>
        <taxon>Agaricomycetidae</taxon>
        <taxon>Agaricales</taxon>
        <taxon>Schizophyllaceae</taxon>
        <taxon>Schizophyllum</taxon>
    </lineage>
</organism>
<protein>
    <recommendedName>
        <fullName evidence="2">HNH nuclease domain-containing protein</fullName>
    </recommendedName>
</protein>
<dbReference type="AlphaFoldDB" id="A0A550CFJ9"/>
<evidence type="ECO:0000259" key="2">
    <source>
        <dbReference type="Pfam" id="PF13391"/>
    </source>
</evidence>
<evidence type="ECO:0000313" key="4">
    <source>
        <dbReference type="Proteomes" id="UP000320762"/>
    </source>
</evidence>
<dbReference type="Proteomes" id="UP000320762">
    <property type="component" value="Unassembled WGS sequence"/>
</dbReference>
<dbReference type="EMBL" id="VDMD01000009">
    <property type="protein sequence ID" value="TRM63456.1"/>
    <property type="molecule type" value="Genomic_DNA"/>
</dbReference>
<feature type="non-terminal residue" evidence="3">
    <location>
        <position position="1"/>
    </location>
</feature>
<gene>
    <name evidence="3" type="ORF">BD626DRAFT_389147</name>
</gene>
<accession>A0A550CFJ9</accession>
<evidence type="ECO:0000313" key="3">
    <source>
        <dbReference type="EMBL" id="TRM63456.1"/>
    </source>
</evidence>
<evidence type="ECO:0000256" key="1">
    <source>
        <dbReference type="SAM" id="MobiDB-lite"/>
    </source>
</evidence>
<feature type="domain" description="HNH nuclease" evidence="2">
    <location>
        <begin position="56"/>
        <end position="123"/>
    </location>
</feature>
<reference evidence="3 4" key="1">
    <citation type="journal article" date="2019" name="New Phytol.">
        <title>Comparative genomics reveals unique wood-decay strategies and fruiting body development in the Schizophyllaceae.</title>
        <authorList>
            <person name="Almasi E."/>
            <person name="Sahu N."/>
            <person name="Krizsan K."/>
            <person name="Balint B."/>
            <person name="Kovacs G.M."/>
            <person name="Kiss B."/>
            <person name="Cseklye J."/>
            <person name="Drula E."/>
            <person name="Henrissat B."/>
            <person name="Nagy I."/>
            <person name="Chovatia M."/>
            <person name="Adam C."/>
            <person name="LaButti K."/>
            <person name="Lipzen A."/>
            <person name="Riley R."/>
            <person name="Grigoriev I.V."/>
            <person name="Nagy L.G."/>
        </authorList>
    </citation>
    <scope>NUCLEOTIDE SEQUENCE [LARGE SCALE GENOMIC DNA]</scope>
    <source>
        <strain evidence="3 4">NL-1724</strain>
    </source>
</reference>
<feature type="non-terminal residue" evidence="3">
    <location>
        <position position="258"/>
    </location>
</feature>
<feature type="compositionally biased region" description="Polar residues" evidence="1">
    <location>
        <begin position="18"/>
        <end position="31"/>
    </location>
</feature>
<keyword evidence="4" id="KW-1185">Reference proteome</keyword>
<proteinExistence type="predicted"/>
<dbReference type="Pfam" id="PF13391">
    <property type="entry name" value="HNH_2"/>
    <property type="match status" value="1"/>
</dbReference>